<evidence type="ECO:0000313" key="5">
    <source>
        <dbReference type="EMBL" id="EDO15388.1"/>
    </source>
</evidence>
<dbReference type="eggNOG" id="ENOG502S6Z4">
    <property type="taxonomic scope" value="Eukaryota"/>
</dbReference>
<name>A7TQT9_VANPO</name>
<dbReference type="GeneID" id="5543459"/>
<sequence length="495" mass="57794">MPKDNLLFKLDNLEYQYYYLKGTLDNFTPRLNSTTKLYNAKGKKSAKKVEKVLAEITLPEVESGLLELRLEIFNNKLYHLEKNLQTFLLKHILEYEKKVLKEENNKNAKKKNHNTSEVIEEIKKTYGFEEFINFIIKSKCIKLASSKIIPTKHHQTLPQNKWFIDHEYYKIINDKGHKYNPGRIWSEVVMGTKHSDQIVSSLLNNKKCKELFQQFENGMDVFLAINKDKKKLNNTKQTDSDGDGNLDSSNGINKKKTDDDSTIESSESEDEMSNQDVELNDDDISNIMKQYEGVIVDSENESSNEDFVADPNIDYNQVTDEEMSSNENYEDEEDDEDSSDDEQPQKKKQKVQLPELMGGYYSGEEESDFEEDNIAKQQKSNKEKKKNRRGQRARRKIWEQKYGKEAKHVQRELEKEREERKQRQIDYEARVAKREAKARELAVSGTNLIEVGERKASKPVEKKEPNEDHPSWVAKKLAEEKLKNAKFTGKKITFD</sequence>
<evidence type="ECO:0000313" key="6">
    <source>
        <dbReference type="Proteomes" id="UP000000267"/>
    </source>
</evidence>
<feature type="region of interest" description="Disordered" evidence="3">
    <location>
        <begin position="233"/>
        <end position="282"/>
    </location>
</feature>
<feature type="coiled-coil region" evidence="2">
    <location>
        <begin position="92"/>
        <end position="125"/>
    </location>
</feature>
<evidence type="ECO:0000256" key="3">
    <source>
        <dbReference type="SAM" id="MobiDB-lite"/>
    </source>
</evidence>
<feature type="compositionally biased region" description="Low complexity" evidence="3">
    <location>
        <begin position="243"/>
        <end position="252"/>
    </location>
</feature>
<dbReference type="GO" id="GO:0030490">
    <property type="term" value="P:maturation of SSU-rRNA"/>
    <property type="evidence" value="ECO:0007669"/>
    <property type="project" value="EnsemblFungi"/>
</dbReference>
<dbReference type="GO" id="GO:0005634">
    <property type="term" value="C:nucleus"/>
    <property type="evidence" value="ECO:0007669"/>
    <property type="project" value="EnsemblFungi"/>
</dbReference>
<dbReference type="FunCoup" id="A7TQT9">
    <property type="interactions" value="286"/>
</dbReference>
<feature type="compositionally biased region" description="Basic residues" evidence="3">
    <location>
        <begin position="382"/>
        <end position="395"/>
    </location>
</feature>
<feature type="compositionally biased region" description="Acidic residues" evidence="3">
    <location>
        <begin position="260"/>
        <end position="282"/>
    </location>
</feature>
<dbReference type="Pfam" id="PF09073">
    <property type="entry name" value="BUD22"/>
    <property type="match status" value="1"/>
</dbReference>
<evidence type="ECO:0000256" key="2">
    <source>
        <dbReference type="SAM" id="Coils"/>
    </source>
</evidence>
<evidence type="ECO:0000256" key="1">
    <source>
        <dbReference type="ARBA" id="ARBA00023054"/>
    </source>
</evidence>
<feature type="domain" description="Bud22" evidence="4">
    <location>
        <begin position="77"/>
        <end position="495"/>
    </location>
</feature>
<evidence type="ECO:0000259" key="4">
    <source>
        <dbReference type="Pfam" id="PF09073"/>
    </source>
</evidence>
<dbReference type="HOGENOM" id="CLU_024653_0_0_1"/>
<feature type="compositionally biased region" description="Acidic residues" evidence="3">
    <location>
        <begin position="319"/>
        <end position="342"/>
    </location>
</feature>
<dbReference type="PANTHER" id="PTHR23325">
    <property type="entry name" value="SERUM RESPONSE FACTOR-BINDING"/>
    <property type="match status" value="1"/>
</dbReference>
<dbReference type="STRING" id="436907.A7TQT9"/>
<feature type="region of interest" description="Disordered" evidence="3">
    <location>
        <begin position="299"/>
        <end position="403"/>
    </location>
</feature>
<keyword evidence="6" id="KW-1185">Reference proteome</keyword>
<protein>
    <recommendedName>
        <fullName evidence="4">Bud22 domain-containing protein</fullName>
    </recommendedName>
</protein>
<feature type="compositionally biased region" description="Acidic residues" evidence="3">
    <location>
        <begin position="363"/>
        <end position="372"/>
    </location>
</feature>
<dbReference type="AlphaFoldDB" id="A7TQT9"/>
<dbReference type="GO" id="GO:0030686">
    <property type="term" value="C:90S preribosome"/>
    <property type="evidence" value="ECO:0007669"/>
    <property type="project" value="EnsemblFungi"/>
</dbReference>
<dbReference type="OMA" id="RFPHTKK"/>
<dbReference type="PhylomeDB" id="A7TQT9"/>
<dbReference type="RefSeq" id="XP_001643246.1">
    <property type="nucleotide sequence ID" value="XM_001643196.1"/>
</dbReference>
<proteinExistence type="predicted"/>
<dbReference type="Proteomes" id="UP000000267">
    <property type="component" value="Unassembled WGS sequence"/>
</dbReference>
<organism evidence="6">
    <name type="scientific">Vanderwaltozyma polyspora (strain ATCC 22028 / DSM 70294 / BCRC 21397 / CBS 2163 / NBRC 10782 / NRRL Y-8283 / UCD 57-17)</name>
    <name type="common">Kluyveromyces polysporus</name>
    <dbReference type="NCBI Taxonomy" id="436907"/>
    <lineage>
        <taxon>Eukaryota</taxon>
        <taxon>Fungi</taxon>
        <taxon>Dikarya</taxon>
        <taxon>Ascomycota</taxon>
        <taxon>Saccharomycotina</taxon>
        <taxon>Saccharomycetes</taxon>
        <taxon>Saccharomycetales</taxon>
        <taxon>Saccharomycetaceae</taxon>
        <taxon>Vanderwaltozyma</taxon>
    </lineage>
</organism>
<dbReference type="OrthoDB" id="3364872at2759"/>
<dbReference type="InterPro" id="IPR015158">
    <property type="entry name" value="Bud22_dom"/>
</dbReference>
<reference evidence="5 6" key="1">
    <citation type="journal article" date="2007" name="Proc. Natl. Acad. Sci. U.S.A.">
        <title>Independent sorting-out of thousands of duplicated gene pairs in two yeast species descended from a whole-genome duplication.</title>
        <authorList>
            <person name="Scannell D.R."/>
            <person name="Frank A.C."/>
            <person name="Conant G.C."/>
            <person name="Byrne K.P."/>
            <person name="Woolfit M."/>
            <person name="Wolfe K.H."/>
        </authorList>
    </citation>
    <scope>NUCLEOTIDE SEQUENCE [LARGE SCALE GENOMIC DNA]</scope>
    <source>
        <strain evidence="6">ATCC 22028 / DSM 70294 / BCRC 21397 / CBS 2163 / NBRC 10782 / NRRL Y-8283 / UCD 57-17</strain>
    </source>
</reference>
<dbReference type="PANTHER" id="PTHR23325:SF1">
    <property type="entry name" value="SERUM RESPONSE FACTOR-BINDING PROTEIN 1"/>
    <property type="match status" value="1"/>
</dbReference>
<dbReference type="InParanoid" id="A7TQT9"/>
<accession>A7TQT9</accession>
<dbReference type="KEGG" id="vpo:Kpol_460p23"/>
<dbReference type="InterPro" id="IPR037393">
    <property type="entry name" value="Bud22/SRFB1"/>
</dbReference>
<keyword evidence="1 2" id="KW-0175">Coiled coil</keyword>
<dbReference type="EMBL" id="DS480463">
    <property type="protein sequence ID" value="EDO15388.1"/>
    <property type="molecule type" value="Genomic_DNA"/>
</dbReference>
<gene>
    <name evidence="5" type="ORF">Kpol_460p23</name>
</gene>
<feature type="compositionally biased region" description="Acidic residues" evidence="3">
    <location>
        <begin position="299"/>
        <end position="308"/>
    </location>
</feature>